<dbReference type="Pfam" id="PF13102">
    <property type="entry name" value="Phage_int_SAM_5"/>
    <property type="match status" value="1"/>
</dbReference>
<dbReference type="RefSeq" id="WP_007118598.1">
    <property type="nucleotide sequence ID" value="NZ_ABID01000001.1"/>
</dbReference>
<dbReference type="InterPro" id="IPR002104">
    <property type="entry name" value="Integrase_catalytic"/>
</dbReference>
<dbReference type="SUPFAM" id="SSF56349">
    <property type="entry name" value="DNA breaking-rejoining enzymes"/>
    <property type="match status" value="1"/>
</dbReference>
<evidence type="ECO:0000256" key="1">
    <source>
        <dbReference type="ARBA" id="ARBA00008857"/>
    </source>
</evidence>
<keyword evidence="3" id="KW-0238">DNA-binding</keyword>
<dbReference type="Proteomes" id="UP000003257">
    <property type="component" value="Unassembled WGS sequence"/>
</dbReference>
<dbReference type="PROSITE" id="PS51898">
    <property type="entry name" value="TYR_RECOMBINASE"/>
    <property type="match status" value="1"/>
</dbReference>
<gene>
    <name evidence="7" type="ORF">OIHEL45_06925</name>
</gene>
<feature type="region of interest" description="Disordered" evidence="5">
    <location>
        <begin position="240"/>
        <end position="263"/>
    </location>
</feature>
<evidence type="ECO:0000256" key="4">
    <source>
        <dbReference type="ARBA" id="ARBA00023172"/>
    </source>
</evidence>
<protein>
    <recommendedName>
        <fullName evidence="6">Tyr recombinase domain-containing protein</fullName>
    </recommendedName>
</protein>
<comment type="caution">
    <text evidence="7">The sequence shown here is derived from an EMBL/GenBank/DDBJ whole genome shotgun (WGS) entry which is preliminary data.</text>
</comment>
<keyword evidence="2" id="KW-0229">DNA integration</keyword>
<keyword evidence="8" id="KW-1185">Reference proteome</keyword>
<dbReference type="EMBL" id="ABID01000001">
    <property type="protein sequence ID" value="EDQ06529.1"/>
    <property type="molecule type" value="Genomic_DNA"/>
</dbReference>
<name>A0ABM9XAC8_9RHOB</name>
<evidence type="ECO:0000256" key="3">
    <source>
        <dbReference type="ARBA" id="ARBA00023125"/>
    </source>
</evidence>
<dbReference type="PANTHER" id="PTHR30349">
    <property type="entry name" value="PHAGE INTEGRASE-RELATED"/>
    <property type="match status" value="1"/>
</dbReference>
<evidence type="ECO:0000256" key="5">
    <source>
        <dbReference type="SAM" id="MobiDB-lite"/>
    </source>
</evidence>
<dbReference type="Pfam" id="PF00589">
    <property type="entry name" value="Phage_integrase"/>
    <property type="match status" value="1"/>
</dbReference>
<dbReference type="InterPro" id="IPR013762">
    <property type="entry name" value="Integrase-like_cat_sf"/>
</dbReference>
<comment type="similarity">
    <text evidence="1">Belongs to the 'phage' integrase family.</text>
</comment>
<evidence type="ECO:0000313" key="7">
    <source>
        <dbReference type="EMBL" id="EDQ06529.1"/>
    </source>
</evidence>
<accession>A0ABM9XAC8</accession>
<dbReference type="PANTHER" id="PTHR30349:SF41">
    <property type="entry name" value="INTEGRASE_RECOMBINASE PROTEIN MJ0367-RELATED"/>
    <property type="match status" value="1"/>
</dbReference>
<sequence>MKYIEQPKGPGTAYRFRMKTPLTLRGTSNPWAEGKPFGTWIIRPMAGERHLPSAKRLRDIYLAEVRKLEVEYRARQKFSLEKAELWADALRADRDATFVRDLIYDEAERAPESDRRAFLKVATATTLPLSKAKEQYLEARAPGNSYGNKPLGKTSANEVVTAVNYLCAFMGTTSDALFLDEITPDLVSDFQHEFLPAQTSRKTGRPLTPATTEKLITMLRGLWRWALARRKVKLDINPFNRPDDDVPRVRKQNEPKRDQFKPEETRRLLAAASQGDRMGDLFRLGLVTGARVTEIAKVTVSETKEDGSVFLIAGGKSENAKRVVPVPKVAQPMVQRLRAAALEGNHDRLFHAFPLNAATGTAKSASKAFTGLRRKVLGRESDERLAFHSLRHTWKTISRRAGLSIDDAHDLGGWAGVNRTSNPYDHGLNEGELALAQEKVAALLNHEGHLEGF</sequence>
<dbReference type="Gene3D" id="1.10.443.10">
    <property type="entry name" value="Intergrase catalytic core"/>
    <property type="match status" value="1"/>
</dbReference>
<evidence type="ECO:0000313" key="8">
    <source>
        <dbReference type="Proteomes" id="UP000003257"/>
    </source>
</evidence>
<dbReference type="InterPro" id="IPR050090">
    <property type="entry name" value="Tyrosine_recombinase_XerCD"/>
</dbReference>
<feature type="domain" description="Tyr recombinase" evidence="6">
    <location>
        <begin position="255"/>
        <end position="437"/>
    </location>
</feature>
<dbReference type="InterPro" id="IPR011010">
    <property type="entry name" value="DNA_brk_join_enz"/>
</dbReference>
<keyword evidence="4" id="KW-0233">DNA recombination</keyword>
<reference evidence="7 8" key="1">
    <citation type="submission" date="2007-11" db="EMBL/GenBank/DDBJ databases">
        <authorList>
            <person name="Wagner-Dobler I."/>
            <person name="Ferriera S."/>
            <person name="Johnson J."/>
            <person name="Kravitz S."/>
            <person name="Beeson K."/>
            <person name="Sutton G."/>
            <person name="Rogers Y.-H."/>
            <person name="Friedman R."/>
            <person name="Frazier M."/>
            <person name="Venter J.C."/>
        </authorList>
    </citation>
    <scope>NUCLEOTIDE SEQUENCE [LARGE SCALE GENOMIC DNA]</scope>
    <source>
        <strain evidence="7 8">HEL-45</strain>
    </source>
</reference>
<evidence type="ECO:0000256" key="2">
    <source>
        <dbReference type="ARBA" id="ARBA00022908"/>
    </source>
</evidence>
<organism evidence="7 8">
    <name type="scientific">Sulfitobacter indolifex HEL-45</name>
    <dbReference type="NCBI Taxonomy" id="391624"/>
    <lineage>
        <taxon>Bacteria</taxon>
        <taxon>Pseudomonadati</taxon>
        <taxon>Pseudomonadota</taxon>
        <taxon>Alphaproteobacteria</taxon>
        <taxon>Rhodobacterales</taxon>
        <taxon>Roseobacteraceae</taxon>
        <taxon>Sulfitobacter</taxon>
    </lineage>
</organism>
<proteinExistence type="inferred from homology"/>
<dbReference type="InterPro" id="IPR025269">
    <property type="entry name" value="SAM-like_dom"/>
</dbReference>
<feature type="compositionally biased region" description="Basic and acidic residues" evidence="5">
    <location>
        <begin position="241"/>
        <end position="263"/>
    </location>
</feature>
<evidence type="ECO:0000259" key="6">
    <source>
        <dbReference type="PROSITE" id="PS51898"/>
    </source>
</evidence>